<feature type="domain" description="HTH tetR-type" evidence="3">
    <location>
        <begin position="21"/>
        <end position="81"/>
    </location>
</feature>
<dbReference type="EMBL" id="QUZT01000004">
    <property type="protein sequence ID" value="TFY95350.1"/>
    <property type="molecule type" value="Genomic_DNA"/>
</dbReference>
<protein>
    <submittedName>
        <fullName evidence="4">TetR/AcrR family transcriptional regulator</fullName>
    </submittedName>
</protein>
<evidence type="ECO:0000313" key="4">
    <source>
        <dbReference type="EMBL" id="TFY95350.1"/>
    </source>
</evidence>
<comment type="caution">
    <text evidence="4">The sequence shown here is derived from an EMBL/GenBank/DDBJ whole genome shotgun (WGS) entry which is preliminary data.</text>
</comment>
<feature type="DNA-binding region" description="H-T-H motif" evidence="2">
    <location>
        <begin position="44"/>
        <end position="63"/>
    </location>
</feature>
<dbReference type="Pfam" id="PF00440">
    <property type="entry name" value="TetR_N"/>
    <property type="match status" value="1"/>
</dbReference>
<dbReference type="OrthoDB" id="9809772at2"/>
<evidence type="ECO:0000259" key="3">
    <source>
        <dbReference type="PROSITE" id="PS50977"/>
    </source>
</evidence>
<dbReference type="GO" id="GO:0003700">
    <property type="term" value="F:DNA-binding transcription factor activity"/>
    <property type="evidence" value="ECO:0007669"/>
    <property type="project" value="TreeGrafter"/>
</dbReference>
<dbReference type="AlphaFoldDB" id="A0A4Z0B9G5"/>
<dbReference type="PANTHER" id="PTHR30055:SF226">
    <property type="entry name" value="HTH-TYPE TRANSCRIPTIONAL REGULATOR PKSA"/>
    <property type="match status" value="1"/>
</dbReference>
<dbReference type="InterPro" id="IPR009057">
    <property type="entry name" value="Homeodomain-like_sf"/>
</dbReference>
<dbReference type="SUPFAM" id="SSF46689">
    <property type="entry name" value="Homeodomain-like"/>
    <property type="match status" value="1"/>
</dbReference>
<sequence length="211" mass="23659">MHSTSTVPTKITRRTQAERRDATREKILNAAVELLLCRGYASFRVSDVADAAQVSRGAQTHHFPTKSSLLLAVLERVYADSTASSMSRIQMLRPGDDPLDLLFEEAEGFFMGPNFAIALDLLNMGDADPELRKTVQELSRIHRLPLEQGWIGVLIKFGVDPERAKNIVWMSYAIYRGLAMRAMIQVDPEHNAQVISEWRTIAHQQIASAVQ</sequence>
<dbReference type="GO" id="GO:0000976">
    <property type="term" value="F:transcription cis-regulatory region binding"/>
    <property type="evidence" value="ECO:0007669"/>
    <property type="project" value="TreeGrafter"/>
</dbReference>
<name>A0A4Z0B9G5_9PSED</name>
<dbReference type="PRINTS" id="PR00455">
    <property type="entry name" value="HTHTETR"/>
</dbReference>
<dbReference type="Gene3D" id="1.10.357.10">
    <property type="entry name" value="Tetracycline Repressor, domain 2"/>
    <property type="match status" value="1"/>
</dbReference>
<evidence type="ECO:0000256" key="2">
    <source>
        <dbReference type="PROSITE-ProRule" id="PRU00335"/>
    </source>
</evidence>
<accession>A0A4Z0B9G5</accession>
<dbReference type="RefSeq" id="WP_135307221.1">
    <property type="nucleotide sequence ID" value="NZ_QUZT01000004.1"/>
</dbReference>
<evidence type="ECO:0000313" key="5">
    <source>
        <dbReference type="Proteomes" id="UP000297734"/>
    </source>
</evidence>
<dbReference type="InterPro" id="IPR050109">
    <property type="entry name" value="HTH-type_TetR-like_transc_reg"/>
</dbReference>
<reference evidence="4 5" key="1">
    <citation type="journal article" date="2019" name="Syst. Appl. Microbiol.">
        <title>New species of pathogenic Pseudomonas isolated from citrus in Tunisia: Proposal of Pseudomonas kairouanensis sp. nov. and Pseudomonas nabeulensis sp. nov.</title>
        <authorList>
            <person name="Oueslati M."/>
            <person name="Mulet M."/>
            <person name="Gomila M."/>
            <person name="Berge O."/>
            <person name="Hajlaoui M.R."/>
            <person name="Lalucat J."/>
            <person name="Sadfi-Zouaoui N."/>
            <person name="Garcia-Valdes E."/>
        </authorList>
    </citation>
    <scope>NUCLEOTIDE SEQUENCE [LARGE SCALE GENOMIC DNA]</scope>
    <source>
        <strain evidence="4 5">E10B</strain>
    </source>
</reference>
<keyword evidence="1 2" id="KW-0238">DNA-binding</keyword>
<gene>
    <name evidence="4" type="ORF">DYL61_03490</name>
</gene>
<dbReference type="PROSITE" id="PS50977">
    <property type="entry name" value="HTH_TETR_2"/>
    <property type="match status" value="1"/>
</dbReference>
<organism evidence="4 5">
    <name type="scientific">Pseudomonas nabeulensis</name>
    <dbReference type="NCBI Taxonomy" id="2293833"/>
    <lineage>
        <taxon>Bacteria</taxon>
        <taxon>Pseudomonadati</taxon>
        <taxon>Pseudomonadota</taxon>
        <taxon>Gammaproteobacteria</taxon>
        <taxon>Pseudomonadales</taxon>
        <taxon>Pseudomonadaceae</taxon>
        <taxon>Pseudomonas</taxon>
    </lineage>
</organism>
<dbReference type="PANTHER" id="PTHR30055">
    <property type="entry name" value="HTH-TYPE TRANSCRIPTIONAL REGULATOR RUTR"/>
    <property type="match status" value="1"/>
</dbReference>
<proteinExistence type="predicted"/>
<dbReference type="Proteomes" id="UP000297734">
    <property type="component" value="Unassembled WGS sequence"/>
</dbReference>
<evidence type="ECO:0000256" key="1">
    <source>
        <dbReference type="ARBA" id="ARBA00023125"/>
    </source>
</evidence>
<dbReference type="InterPro" id="IPR001647">
    <property type="entry name" value="HTH_TetR"/>
</dbReference>
<keyword evidence="5" id="KW-1185">Reference proteome</keyword>